<evidence type="ECO:0000313" key="2">
    <source>
        <dbReference type="EMBL" id="RAI73137.1"/>
    </source>
</evidence>
<keyword evidence="1" id="KW-0472">Membrane</keyword>
<gene>
    <name evidence="2" type="ORF">HMF3257_37750</name>
</gene>
<evidence type="ECO:0008006" key="4">
    <source>
        <dbReference type="Google" id="ProtNLM"/>
    </source>
</evidence>
<comment type="caution">
    <text evidence="2">The sequence shown here is derived from an EMBL/GenBank/DDBJ whole genome shotgun (WGS) entry which is preliminary data.</text>
</comment>
<reference evidence="2 3" key="1">
    <citation type="submission" date="2018-06" db="EMBL/GenBank/DDBJ databases">
        <title>Spirosoma sp. HMF3257 Genome sequencing and assembly.</title>
        <authorList>
            <person name="Kang H."/>
            <person name="Cha I."/>
            <person name="Kim H."/>
            <person name="Kang J."/>
            <person name="Joh K."/>
        </authorList>
    </citation>
    <scope>NUCLEOTIDE SEQUENCE [LARGE SCALE GENOMIC DNA]</scope>
    <source>
        <strain evidence="2 3">HMF3257</strain>
    </source>
</reference>
<dbReference type="RefSeq" id="WP_111350909.1">
    <property type="nucleotide sequence ID" value="NZ_QLII01000002.1"/>
</dbReference>
<feature type="transmembrane region" description="Helical" evidence="1">
    <location>
        <begin position="12"/>
        <end position="33"/>
    </location>
</feature>
<dbReference type="OrthoDB" id="956656at2"/>
<sequence length="199" mass="22267">MAFSTLRSARQSWWLLYLRSALFAGIGILLFFSGSPHPLVLNSLCVQMIIAGWLAIYYRQINQKRATNWFLFAGMLDILAGLALLFYIHNPNQGIVFILGAWGILIGIIQAVEAMYVFIGLQTSGKNRDSSSTLIHFLNVLIYGGIAFILLLQPLGEDSMQFVGWFFIALSIALLFLTLRLQVDEEADMTGKDALVKEE</sequence>
<evidence type="ECO:0000256" key="1">
    <source>
        <dbReference type="SAM" id="Phobius"/>
    </source>
</evidence>
<feature type="transmembrane region" description="Helical" evidence="1">
    <location>
        <begin position="39"/>
        <end position="57"/>
    </location>
</feature>
<feature type="transmembrane region" description="Helical" evidence="1">
    <location>
        <begin position="95"/>
        <end position="121"/>
    </location>
</feature>
<dbReference type="Proteomes" id="UP000249016">
    <property type="component" value="Unassembled WGS sequence"/>
</dbReference>
<organism evidence="2 3">
    <name type="scientific">Spirosoma telluris</name>
    <dbReference type="NCBI Taxonomy" id="2183553"/>
    <lineage>
        <taxon>Bacteria</taxon>
        <taxon>Pseudomonadati</taxon>
        <taxon>Bacteroidota</taxon>
        <taxon>Cytophagia</taxon>
        <taxon>Cytophagales</taxon>
        <taxon>Cytophagaceae</taxon>
        <taxon>Spirosoma</taxon>
    </lineage>
</organism>
<accession>A0A327ND43</accession>
<dbReference type="EMBL" id="QLII01000002">
    <property type="protein sequence ID" value="RAI73137.1"/>
    <property type="molecule type" value="Genomic_DNA"/>
</dbReference>
<keyword evidence="1" id="KW-0812">Transmembrane</keyword>
<protein>
    <recommendedName>
        <fullName evidence="4">DUF308 domain-containing protein</fullName>
    </recommendedName>
</protein>
<feature type="transmembrane region" description="Helical" evidence="1">
    <location>
        <begin position="162"/>
        <end position="179"/>
    </location>
</feature>
<feature type="transmembrane region" description="Helical" evidence="1">
    <location>
        <begin position="69"/>
        <end position="89"/>
    </location>
</feature>
<proteinExistence type="predicted"/>
<keyword evidence="1" id="KW-1133">Transmembrane helix</keyword>
<name>A0A327ND43_9BACT</name>
<keyword evidence="3" id="KW-1185">Reference proteome</keyword>
<evidence type="ECO:0000313" key="3">
    <source>
        <dbReference type="Proteomes" id="UP000249016"/>
    </source>
</evidence>
<feature type="transmembrane region" description="Helical" evidence="1">
    <location>
        <begin position="133"/>
        <end position="156"/>
    </location>
</feature>
<dbReference type="AlphaFoldDB" id="A0A327ND43"/>